<protein>
    <recommendedName>
        <fullName evidence="1">Regulatory protein YycH domain-containing protein</fullName>
    </recommendedName>
</protein>
<dbReference type="EMBL" id="BKAR01000020">
    <property type="protein sequence ID" value="GEP85071.1"/>
    <property type="molecule type" value="Genomic_DNA"/>
</dbReference>
<organism evidence="2 3">
    <name type="scientific">Staphylococcus piscifermentans</name>
    <dbReference type="NCBI Taxonomy" id="70258"/>
    <lineage>
        <taxon>Bacteria</taxon>
        <taxon>Bacillati</taxon>
        <taxon>Bacillota</taxon>
        <taxon>Bacilli</taxon>
        <taxon>Bacillales</taxon>
        <taxon>Staphylococcaceae</taxon>
        <taxon>Staphylococcus</taxon>
    </lineage>
</organism>
<keyword evidence="3" id="KW-1185">Reference proteome</keyword>
<feature type="domain" description="Regulatory protein YycH" evidence="1">
    <location>
        <begin position="5"/>
        <end position="439"/>
    </location>
</feature>
<name>A0A239TDF6_9STAP</name>
<gene>
    <name evidence="2" type="ORF">SPI02_16560</name>
</gene>
<dbReference type="InterPro" id="IPR009996">
    <property type="entry name" value="YycH"/>
</dbReference>
<dbReference type="Proteomes" id="UP000321736">
    <property type="component" value="Unassembled WGS sequence"/>
</dbReference>
<evidence type="ECO:0000313" key="2">
    <source>
        <dbReference type="EMBL" id="GEP85071.1"/>
    </source>
</evidence>
<dbReference type="InterPro" id="IPR042274">
    <property type="entry name" value="YycH/YycI_2"/>
</dbReference>
<dbReference type="OrthoDB" id="2382185at2"/>
<dbReference type="AlphaFoldDB" id="A0A239TDF6"/>
<reference evidence="2 3" key="1">
    <citation type="submission" date="2019-07" db="EMBL/GenBank/DDBJ databases">
        <title>Whole genome shotgun sequence of Staphylococcus piscifermentans NBRC 109625.</title>
        <authorList>
            <person name="Hosoyama A."/>
            <person name="Uohara A."/>
            <person name="Ohji S."/>
            <person name="Ichikawa N."/>
        </authorList>
    </citation>
    <scope>NUCLEOTIDE SEQUENCE [LARGE SCALE GENOMIC DNA]</scope>
    <source>
        <strain evidence="2 3">NBRC 109625</strain>
    </source>
</reference>
<sequence length="444" mass="50733">MRHKEAAKSVILTLLVLMSIVLTYLMWNFSPDLANIESQDSKKTTENTISKPNSETMDSAISPYQIIYNHGDKTDGALETRKLNRDVVKILKNQKITSASEIYHDHNLFIPELSDNFVALDFTYDMPLTTYLGQVLNMDTKIPSKFKFSRLIIDADQEKTAVLYAIGNDRHHVMRLNTSIPSRTVKKTVKTIQPELTPFSEIITGKETIDSASHIFAPEKPKHLKSYRTIFNHISVETMNSILFNDSVVVRSSKSGNTTYNNNTGVATYNTKREFYRYTNLSEDESKSKDMIKTIPSTFDFINSHGGFTDDYRLFEADPKSGELTYQMFLNGIPVFNKDDLSTIKTSWGEKGIFSYARSLLKTNITIDSGEDKKDLPGAETVRSNLANNPNLDFKKVTNMIVGYKMQEKDDDDIEVQRTSEYVPEWYIQYNGKWYVYENGGLQE</sequence>
<comment type="caution">
    <text evidence="2">The sequence shown here is derived from an EMBL/GenBank/DDBJ whole genome shotgun (WGS) entry which is preliminary data.</text>
</comment>
<dbReference type="Pfam" id="PF07435">
    <property type="entry name" value="YycH"/>
    <property type="match status" value="1"/>
</dbReference>
<evidence type="ECO:0000313" key="3">
    <source>
        <dbReference type="Proteomes" id="UP000321736"/>
    </source>
</evidence>
<dbReference type="CDD" id="cd15787">
    <property type="entry name" value="YycH_N"/>
    <property type="match status" value="1"/>
</dbReference>
<accession>A0A239TDF6</accession>
<dbReference type="Gene3D" id="3.30.310.160">
    <property type="entry name" value="YycH protein, domain 2"/>
    <property type="match status" value="1"/>
</dbReference>
<dbReference type="RefSeq" id="WP_095102404.1">
    <property type="nucleotide sequence ID" value="NZ_BKAR01000020.1"/>
</dbReference>
<proteinExistence type="predicted"/>
<evidence type="ECO:0000259" key="1">
    <source>
        <dbReference type="Pfam" id="PF07435"/>
    </source>
</evidence>